<gene>
    <name evidence="1" type="ORF">LCGC14_1888470</name>
</gene>
<reference evidence="1" key="1">
    <citation type="journal article" date="2015" name="Nature">
        <title>Complex archaea that bridge the gap between prokaryotes and eukaryotes.</title>
        <authorList>
            <person name="Spang A."/>
            <person name="Saw J.H."/>
            <person name="Jorgensen S.L."/>
            <person name="Zaremba-Niedzwiedzka K."/>
            <person name="Martijn J."/>
            <person name="Lind A.E."/>
            <person name="van Eijk R."/>
            <person name="Schleper C."/>
            <person name="Guy L."/>
            <person name="Ettema T.J."/>
        </authorList>
    </citation>
    <scope>NUCLEOTIDE SEQUENCE</scope>
</reference>
<organism evidence="1">
    <name type="scientific">marine sediment metagenome</name>
    <dbReference type="NCBI Taxonomy" id="412755"/>
    <lineage>
        <taxon>unclassified sequences</taxon>
        <taxon>metagenomes</taxon>
        <taxon>ecological metagenomes</taxon>
    </lineage>
</organism>
<evidence type="ECO:0000313" key="1">
    <source>
        <dbReference type="EMBL" id="KKL92063.1"/>
    </source>
</evidence>
<dbReference type="AlphaFoldDB" id="A0A0F9G0E2"/>
<proteinExistence type="predicted"/>
<name>A0A0F9G0E2_9ZZZZ</name>
<protein>
    <submittedName>
        <fullName evidence="1">Uncharacterized protein</fullName>
    </submittedName>
</protein>
<comment type="caution">
    <text evidence="1">The sequence shown here is derived from an EMBL/GenBank/DDBJ whole genome shotgun (WGS) entry which is preliminary data.</text>
</comment>
<dbReference type="EMBL" id="LAZR01019568">
    <property type="protein sequence ID" value="KKL92063.1"/>
    <property type="molecule type" value="Genomic_DNA"/>
</dbReference>
<sequence length="71" mass="7362">MSTRRAVEGKMLRHLGMTPDAAARLTTAQAGQTDWHGQCRVCRTTFTGSITALRGPCPVCGNGGGDGPTSS</sequence>
<accession>A0A0F9G0E2</accession>